<evidence type="ECO:0008006" key="3">
    <source>
        <dbReference type="Google" id="ProtNLM"/>
    </source>
</evidence>
<organism evidence="1 2">
    <name type="scientific">Aegilops tauschii subsp. strangulata</name>
    <name type="common">Goatgrass</name>
    <dbReference type="NCBI Taxonomy" id="200361"/>
    <lineage>
        <taxon>Eukaryota</taxon>
        <taxon>Viridiplantae</taxon>
        <taxon>Streptophyta</taxon>
        <taxon>Embryophyta</taxon>
        <taxon>Tracheophyta</taxon>
        <taxon>Spermatophyta</taxon>
        <taxon>Magnoliopsida</taxon>
        <taxon>Liliopsida</taxon>
        <taxon>Poales</taxon>
        <taxon>Poaceae</taxon>
        <taxon>BOP clade</taxon>
        <taxon>Pooideae</taxon>
        <taxon>Triticodae</taxon>
        <taxon>Triticeae</taxon>
        <taxon>Triticinae</taxon>
        <taxon>Aegilops</taxon>
    </lineage>
</organism>
<sequence length="282" mass="32291">IASFLGGHNLKNFVQRPATATRGGILLLWDESVVDVKDVCIGTFFLSCKVTIVSSTTTFKLTTVYGPTRSNLKDAFFQELISEKPPPGSKWLVIGDFNQIYRAQDKNKPNVNRSRIVRFRNALNLCELKEIHLQNRKFTWSNEQTNPTLSKLDSFFCNEDWDLDFGTHILHALSSSLLDHCPLLLANDKGPQRSKPFRFENFWIKMPGFKKVVQGAWSANSGHSDPYLNLFHKLTEVGKKLRKWSRTMFAHSKVQIHMALELILRLDVAQDLRPLSTSEREL</sequence>
<reference evidence="2" key="1">
    <citation type="journal article" date="2014" name="Science">
        <title>Ancient hybridizations among the ancestral genomes of bread wheat.</title>
        <authorList>
            <consortium name="International Wheat Genome Sequencing Consortium,"/>
            <person name="Marcussen T."/>
            <person name="Sandve S.R."/>
            <person name="Heier L."/>
            <person name="Spannagl M."/>
            <person name="Pfeifer M."/>
            <person name="Jakobsen K.S."/>
            <person name="Wulff B.B."/>
            <person name="Steuernagel B."/>
            <person name="Mayer K.F."/>
            <person name="Olsen O.A."/>
        </authorList>
    </citation>
    <scope>NUCLEOTIDE SEQUENCE [LARGE SCALE GENOMIC DNA]</scope>
    <source>
        <strain evidence="2">cv. AL8/78</strain>
    </source>
</reference>
<dbReference type="Gramene" id="AET7Gv20105300.1">
    <property type="protein sequence ID" value="AET7Gv20105300.1"/>
    <property type="gene ID" value="AET7Gv20105300"/>
</dbReference>
<dbReference type="PANTHER" id="PTHR33710">
    <property type="entry name" value="BNAC02G09200D PROTEIN"/>
    <property type="match status" value="1"/>
</dbReference>
<reference evidence="1" key="3">
    <citation type="journal article" date="2017" name="Nature">
        <title>Genome sequence of the progenitor of the wheat D genome Aegilops tauschii.</title>
        <authorList>
            <person name="Luo M.C."/>
            <person name="Gu Y.Q."/>
            <person name="Puiu D."/>
            <person name="Wang H."/>
            <person name="Twardziok S.O."/>
            <person name="Deal K.R."/>
            <person name="Huo N."/>
            <person name="Zhu T."/>
            <person name="Wang L."/>
            <person name="Wang Y."/>
            <person name="McGuire P.E."/>
            <person name="Liu S."/>
            <person name="Long H."/>
            <person name="Ramasamy R.K."/>
            <person name="Rodriguez J.C."/>
            <person name="Van S.L."/>
            <person name="Yuan L."/>
            <person name="Wang Z."/>
            <person name="Xia Z."/>
            <person name="Xiao L."/>
            <person name="Anderson O.D."/>
            <person name="Ouyang S."/>
            <person name="Liang Y."/>
            <person name="Zimin A.V."/>
            <person name="Pertea G."/>
            <person name="Qi P."/>
            <person name="Bennetzen J.L."/>
            <person name="Dai X."/>
            <person name="Dawson M.W."/>
            <person name="Muller H.G."/>
            <person name="Kugler K."/>
            <person name="Rivarola-Duarte L."/>
            <person name="Spannagl M."/>
            <person name="Mayer K.F.X."/>
            <person name="Lu F.H."/>
            <person name="Bevan M.W."/>
            <person name="Leroy P."/>
            <person name="Li P."/>
            <person name="You F.M."/>
            <person name="Sun Q."/>
            <person name="Liu Z."/>
            <person name="Lyons E."/>
            <person name="Wicker T."/>
            <person name="Salzberg S.L."/>
            <person name="Devos K.M."/>
            <person name="Dvorak J."/>
        </authorList>
    </citation>
    <scope>NUCLEOTIDE SEQUENCE [LARGE SCALE GENOMIC DNA]</scope>
    <source>
        <strain evidence="1">cv. AL8/78</strain>
    </source>
</reference>
<reference evidence="2" key="2">
    <citation type="journal article" date="2017" name="Nat. Plants">
        <title>The Aegilops tauschii genome reveals multiple impacts of transposons.</title>
        <authorList>
            <person name="Zhao G."/>
            <person name="Zou C."/>
            <person name="Li K."/>
            <person name="Wang K."/>
            <person name="Li T."/>
            <person name="Gao L."/>
            <person name="Zhang X."/>
            <person name="Wang H."/>
            <person name="Yang Z."/>
            <person name="Liu X."/>
            <person name="Jiang W."/>
            <person name="Mao L."/>
            <person name="Kong X."/>
            <person name="Jiao Y."/>
            <person name="Jia J."/>
        </authorList>
    </citation>
    <scope>NUCLEOTIDE SEQUENCE [LARGE SCALE GENOMIC DNA]</scope>
    <source>
        <strain evidence="2">cv. AL8/78</strain>
    </source>
</reference>
<reference evidence="1" key="5">
    <citation type="journal article" date="2021" name="G3 (Bethesda)">
        <title>Aegilops tauschii genome assembly Aet v5.0 features greater sequence contiguity and improved annotation.</title>
        <authorList>
            <person name="Wang L."/>
            <person name="Zhu T."/>
            <person name="Rodriguez J.C."/>
            <person name="Deal K.R."/>
            <person name="Dubcovsky J."/>
            <person name="McGuire P.E."/>
            <person name="Lux T."/>
            <person name="Spannagl M."/>
            <person name="Mayer K.F.X."/>
            <person name="Baldrich P."/>
            <person name="Meyers B.C."/>
            <person name="Huo N."/>
            <person name="Gu Y.Q."/>
            <person name="Zhou H."/>
            <person name="Devos K.M."/>
            <person name="Bennetzen J.L."/>
            <person name="Unver T."/>
            <person name="Budak H."/>
            <person name="Gulick P.J."/>
            <person name="Galiba G."/>
            <person name="Kalapos B."/>
            <person name="Nelson D.R."/>
            <person name="Li P."/>
            <person name="You F.M."/>
            <person name="Luo M.C."/>
            <person name="Dvorak J."/>
        </authorList>
    </citation>
    <scope>NUCLEOTIDE SEQUENCE [LARGE SCALE GENOMIC DNA]</scope>
    <source>
        <strain evidence="1">cv. AL8/78</strain>
    </source>
</reference>
<dbReference type="EnsemblPlants" id="AET7Gv20105300.1">
    <property type="protein sequence ID" value="AET7Gv20105300.1"/>
    <property type="gene ID" value="AET7Gv20105300"/>
</dbReference>
<dbReference type="AlphaFoldDB" id="A0A453QG53"/>
<reference evidence="1" key="4">
    <citation type="submission" date="2019-03" db="UniProtKB">
        <authorList>
            <consortium name="EnsemblPlants"/>
        </authorList>
    </citation>
    <scope>IDENTIFICATION</scope>
</reference>
<accession>A0A453QG53</accession>
<dbReference type="PANTHER" id="PTHR33710:SF48">
    <property type="entry name" value="OS02G0307075 PROTEIN"/>
    <property type="match status" value="1"/>
</dbReference>
<dbReference type="SUPFAM" id="SSF56219">
    <property type="entry name" value="DNase I-like"/>
    <property type="match status" value="1"/>
</dbReference>
<evidence type="ECO:0000313" key="2">
    <source>
        <dbReference type="Proteomes" id="UP000015105"/>
    </source>
</evidence>
<name>A0A453QG53_AEGTS</name>
<dbReference type="InterPro" id="IPR036691">
    <property type="entry name" value="Endo/exonu/phosph_ase_sf"/>
</dbReference>
<keyword evidence="2" id="KW-1185">Reference proteome</keyword>
<proteinExistence type="predicted"/>
<dbReference type="STRING" id="200361.A0A453QG53"/>
<protein>
    <recommendedName>
        <fullName evidence="3">Endonuclease/exonuclease/phosphatase domain-containing protein</fullName>
    </recommendedName>
</protein>
<evidence type="ECO:0000313" key="1">
    <source>
        <dbReference type="EnsemblPlants" id="AET7Gv20105300.1"/>
    </source>
</evidence>
<dbReference type="Gene3D" id="3.60.10.10">
    <property type="entry name" value="Endonuclease/exonuclease/phosphatase"/>
    <property type="match status" value="1"/>
</dbReference>
<dbReference type="Proteomes" id="UP000015105">
    <property type="component" value="Chromosome 7D"/>
</dbReference>